<dbReference type="SUPFAM" id="SSF52833">
    <property type="entry name" value="Thioredoxin-like"/>
    <property type="match status" value="1"/>
</dbReference>
<gene>
    <name evidence="2" type="ORF">CYD53_10487</name>
</gene>
<dbReference type="Pfam" id="PF13410">
    <property type="entry name" value="GST_C_2"/>
    <property type="match status" value="1"/>
</dbReference>
<dbReference type="InterPro" id="IPR050983">
    <property type="entry name" value="GST_Omega/HSP26"/>
</dbReference>
<evidence type="ECO:0000313" key="2">
    <source>
        <dbReference type="EMBL" id="POR53112.1"/>
    </source>
</evidence>
<dbReference type="AlphaFoldDB" id="A0A2S4MEF3"/>
<dbReference type="EMBL" id="PQFZ01000004">
    <property type="protein sequence ID" value="POR53112.1"/>
    <property type="molecule type" value="Genomic_DNA"/>
</dbReference>
<comment type="caution">
    <text evidence="2">The sequence shown here is derived from an EMBL/GenBank/DDBJ whole genome shotgun (WGS) entry which is preliminary data.</text>
</comment>
<evidence type="ECO:0000313" key="3">
    <source>
        <dbReference type="Proteomes" id="UP000236919"/>
    </source>
</evidence>
<proteinExistence type="predicted"/>
<feature type="domain" description="GST N-terminal" evidence="1">
    <location>
        <begin position="3"/>
        <end position="86"/>
    </location>
</feature>
<reference evidence="2 3" key="1">
    <citation type="submission" date="2018-01" db="EMBL/GenBank/DDBJ databases">
        <title>Genomic Encyclopedia of Type Strains, Phase III (KMG-III): the genomes of soil and plant-associated and newly described type strains.</title>
        <authorList>
            <person name="Whitman W."/>
        </authorList>
    </citation>
    <scope>NUCLEOTIDE SEQUENCE [LARGE SCALE GENOMIC DNA]</scope>
    <source>
        <strain evidence="2 3">1131</strain>
    </source>
</reference>
<dbReference type="SUPFAM" id="SSF47616">
    <property type="entry name" value="GST C-terminal domain-like"/>
    <property type="match status" value="1"/>
</dbReference>
<keyword evidence="2" id="KW-0808">Transferase</keyword>
<sequence length="213" mass="23463">MPDSLTLLYQSHSPYARKVLVSAHELGLADSIAVVHHETSPTNRNNAVFAANPLGKVPVLLTPDAGALFDSVVICDYLDRLAGTGRLIPREGPARYEALRLQALAQGLCDAGIALRWETLRRPEALRYPPLAQGQAMKLLEAYEHLETQVELGARITIGEIALATALAWLEFRDLPGFRTRAPRLTAWHDDFCRRPSMRATPYDGETQDGGPQ</sequence>
<accession>A0A2S4MEF3</accession>
<dbReference type="InterPro" id="IPR036249">
    <property type="entry name" value="Thioredoxin-like_sf"/>
</dbReference>
<dbReference type="Pfam" id="PF13409">
    <property type="entry name" value="GST_N_2"/>
    <property type="match status" value="1"/>
</dbReference>
<organism evidence="2 3">
    <name type="scientific">Bosea psychrotolerans</name>
    <dbReference type="NCBI Taxonomy" id="1871628"/>
    <lineage>
        <taxon>Bacteria</taxon>
        <taxon>Pseudomonadati</taxon>
        <taxon>Pseudomonadota</taxon>
        <taxon>Alphaproteobacteria</taxon>
        <taxon>Hyphomicrobiales</taxon>
        <taxon>Boseaceae</taxon>
        <taxon>Bosea</taxon>
    </lineage>
</organism>
<dbReference type="PANTHER" id="PTHR43968:SF6">
    <property type="entry name" value="GLUTATHIONE S-TRANSFERASE OMEGA"/>
    <property type="match status" value="1"/>
</dbReference>
<dbReference type="Gene3D" id="1.20.1050.10">
    <property type="match status" value="1"/>
</dbReference>
<dbReference type="CDD" id="cd03205">
    <property type="entry name" value="GST_C_6"/>
    <property type="match status" value="1"/>
</dbReference>
<dbReference type="InterPro" id="IPR004045">
    <property type="entry name" value="Glutathione_S-Trfase_N"/>
</dbReference>
<dbReference type="PROSITE" id="PS50404">
    <property type="entry name" value="GST_NTER"/>
    <property type="match status" value="1"/>
</dbReference>
<name>A0A2S4MEF3_9HYPH</name>
<protein>
    <submittedName>
        <fullName evidence="2">Glutathione S-transferase</fullName>
    </submittedName>
</protein>
<keyword evidence="3" id="KW-1185">Reference proteome</keyword>
<dbReference type="PANTHER" id="PTHR43968">
    <property type="match status" value="1"/>
</dbReference>
<dbReference type="Gene3D" id="3.40.30.10">
    <property type="entry name" value="Glutaredoxin"/>
    <property type="match status" value="1"/>
</dbReference>
<dbReference type="Proteomes" id="UP000236919">
    <property type="component" value="Unassembled WGS sequence"/>
</dbReference>
<evidence type="ECO:0000259" key="1">
    <source>
        <dbReference type="PROSITE" id="PS50404"/>
    </source>
</evidence>
<dbReference type="GO" id="GO:0005737">
    <property type="term" value="C:cytoplasm"/>
    <property type="evidence" value="ECO:0007669"/>
    <property type="project" value="TreeGrafter"/>
</dbReference>
<dbReference type="GO" id="GO:0016740">
    <property type="term" value="F:transferase activity"/>
    <property type="evidence" value="ECO:0007669"/>
    <property type="project" value="UniProtKB-KW"/>
</dbReference>
<dbReference type="InterPro" id="IPR036282">
    <property type="entry name" value="Glutathione-S-Trfase_C_sf"/>
</dbReference>